<feature type="chain" id="PRO_5047357025" evidence="1">
    <location>
        <begin position="20"/>
        <end position="132"/>
    </location>
</feature>
<dbReference type="Gene3D" id="2.10.60.10">
    <property type="entry name" value="CD59"/>
    <property type="match status" value="1"/>
</dbReference>
<keyword evidence="1" id="KW-0732">Signal</keyword>
<dbReference type="InterPro" id="IPR045860">
    <property type="entry name" value="Snake_toxin-like_sf"/>
</dbReference>
<proteinExistence type="predicted"/>
<feature type="signal peptide" evidence="1">
    <location>
        <begin position="1"/>
        <end position="19"/>
    </location>
</feature>
<evidence type="ECO:0000313" key="3">
    <source>
        <dbReference type="RefSeq" id="XP_002735619.1"/>
    </source>
</evidence>
<sequence>MAFINRFLVLLSVFYSVDCLRCYTCSGESSNSDCSAVEHLVECDRTQDACLTSVIWSSVDGKTITKFCYWQVECPTALQSPWPCDTRENAWACGSCCTDNDCNYSDTSAAFKNFGHSFSIFVLSVLCLFCVL</sequence>
<accession>A0ABM0GRC8</accession>
<dbReference type="RefSeq" id="XP_002735619.1">
    <property type="nucleotide sequence ID" value="XM_002735573.2"/>
</dbReference>
<evidence type="ECO:0000313" key="2">
    <source>
        <dbReference type="Proteomes" id="UP000694865"/>
    </source>
</evidence>
<dbReference type="GeneID" id="100375274"/>
<name>A0ABM0GRC8_SACKO</name>
<dbReference type="CDD" id="cd00117">
    <property type="entry name" value="TFP"/>
    <property type="match status" value="1"/>
</dbReference>
<keyword evidence="2" id="KW-1185">Reference proteome</keyword>
<gene>
    <name evidence="3" type="primary">LOC100375274</name>
</gene>
<dbReference type="Proteomes" id="UP000694865">
    <property type="component" value="Unplaced"/>
</dbReference>
<protein>
    <submittedName>
        <fullName evidence="3">Uncharacterized protein LOC100375274</fullName>
    </submittedName>
</protein>
<evidence type="ECO:0000256" key="1">
    <source>
        <dbReference type="SAM" id="SignalP"/>
    </source>
</evidence>
<dbReference type="SUPFAM" id="SSF57302">
    <property type="entry name" value="Snake toxin-like"/>
    <property type="match status" value="1"/>
</dbReference>
<reference evidence="3" key="1">
    <citation type="submission" date="2025-08" db="UniProtKB">
        <authorList>
            <consortium name="RefSeq"/>
        </authorList>
    </citation>
    <scope>IDENTIFICATION</scope>
    <source>
        <tissue evidence="3">Testes</tissue>
    </source>
</reference>
<organism evidence="2 3">
    <name type="scientific">Saccoglossus kowalevskii</name>
    <name type="common">Acorn worm</name>
    <dbReference type="NCBI Taxonomy" id="10224"/>
    <lineage>
        <taxon>Eukaryota</taxon>
        <taxon>Metazoa</taxon>
        <taxon>Hemichordata</taxon>
        <taxon>Enteropneusta</taxon>
        <taxon>Harrimaniidae</taxon>
        <taxon>Saccoglossus</taxon>
    </lineage>
</organism>